<evidence type="ECO:0000256" key="1">
    <source>
        <dbReference type="SAM" id="MobiDB-lite"/>
    </source>
</evidence>
<sequence length="300" mass="32572">MFSHSDHHHVRPPVTVPVSLLPTFAAAAPCPERAIVHQQRLESLLESALATAALLHDIDGTATYSDHILEVLGALNRRITASVPATTTPHTSAPATSPSSDGPAPAAIDDDKETKSSHVSYARAVSTVRHSQPTSDIILRLSSAVYEVYPDAILAHPVEIFDALRGAQFPDQGLFAGVRWTRNCNLVIQVQLGTATANFIIEKYASRIWDRIQPVLQYPVGHPAPGFETGDPWHSVVFHHVPALHTRDSYAHSDLQNSLEAGGFHHPVKAFSILCTDEELDRRSRLGLPVALRVTVSSQG</sequence>
<proteinExistence type="predicted"/>
<keyword evidence="3" id="KW-1185">Reference proteome</keyword>
<evidence type="ECO:0000313" key="3">
    <source>
        <dbReference type="Proteomes" id="UP001215598"/>
    </source>
</evidence>
<feature type="compositionally biased region" description="Low complexity" evidence="1">
    <location>
        <begin position="85"/>
        <end position="107"/>
    </location>
</feature>
<protein>
    <submittedName>
        <fullName evidence="2">Uncharacterized protein</fullName>
    </submittedName>
</protein>
<reference evidence="2" key="1">
    <citation type="submission" date="2023-03" db="EMBL/GenBank/DDBJ databases">
        <title>Massive genome expansion in bonnet fungi (Mycena s.s.) driven by repeated elements and novel gene families across ecological guilds.</title>
        <authorList>
            <consortium name="Lawrence Berkeley National Laboratory"/>
            <person name="Harder C.B."/>
            <person name="Miyauchi S."/>
            <person name="Viragh M."/>
            <person name="Kuo A."/>
            <person name="Thoen E."/>
            <person name="Andreopoulos B."/>
            <person name="Lu D."/>
            <person name="Skrede I."/>
            <person name="Drula E."/>
            <person name="Henrissat B."/>
            <person name="Morin E."/>
            <person name="Kohler A."/>
            <person name="Barry K."/>
            <person name="LaButti K."/>
            <person name="Morin E."/>
            <person name="Salamov A."/>
            <person name="Lipzen A."/>
            <person name="Mereny Z."/>
            <person name="Hegedus B."/>
            <person name="Baldrian P."/>
            <person name="Stursova M."/>
            <person name="Weitz H."/>
            <person name="Taylor A."/>
            <person name="Grigoriev I.V."/>
            <person name="Nagy L.G."/>
            <person name="Martin F."/>
            <person name="Kauserud H."/>
        </authorList>
    </citation>
    <scope>NUCLEOTIDE SEQUENCE</scope>
    <source>
        <strain evidence="2">CBHHK182m</strain>
    </source>
</reference>
<dbReference type="Proteomes" id="UP001215598">
    <property type="component" value="Unassembled WGS sequence"/>
</dbReference>
<dbReference type="EMBL" id="JARKIB010000224">
    <property type="protein sequence ID" value="KAJ7721997.1"/>
    <property type="molecule type" value="Genomic_DNA"/>
</dbReference>
<organism evidence="2 3">
    <name type="scientific">Mycena metata</name>
    <dbReference type="NCBI Taxonomy" id="1033252"/>
    <lineage>
        <taxon>Eukaryota</taxon>
        <taxon>Fungi</taxon>
        <taxon>Dikarya</taxon>
        <taxon>Basidiomycota</taxon>
        <taxon>Agaricomycotina</taxon>
        <taxon>Agaricomycetes</taxon>
        <taxon>Agaricomycetidae</taxon>
        <taxon>Agaricales</taxon>
        <taxon>Marasmiineae</taxon>
        <taxon>Mycenaceae</taxon>
        <taxon>Mycena</taxon>
    </lineage>
</organism>
<comment type="caution">
    <text evidence="2">The sequence shown here is derived from an EMBL/GenBank/DDBJ whole genome shotgun (WGS) entry which is preliminary data.</text>
</comment>
<feature type="region of interest" description="Disordered" evidence="1">
    <location>
        <begin position="85"/>
        <end position="115"/>
    </location>
</feature>
<accession>A0AAD7HKF0</accession>
<name>A0AAD7HKF0_9AGAR</name>
<gene>
    <name evidence="2" type="ORF">B0H16DRAFT_1737954</name>
</gene>
<evidence type="ECO:0000313" key="2">
    <source>
        <dbReference type="EMBL" id="KAJ7721997.1"/>
    </source>
</evidence>
<dbReference type="AlphaFoldDB" id="A0AAD7HKF0"/>